<dbReference type="Gene3D" id="1.20.1740.10">
    <property type="entry name" value="Amino acid/polyamine transporter I"/>
    <property type="match status" value="1"/>
</dbReference>
<feature type="transmembrane region" description="Helical" evidence="5">
    <location>
        <begin position="462"/>
        <end position="480"/>
    </location>
</feature>
<dbReference type="AlphaFoldDB" id="A0A4V2S594"/>
<feature type="transmembrane region" description="Helical" evidence="5">
    <location>
        <begin position="111"/>
        <end position="137"/>
    </location>
</feature>
<comment type="subcellular location">
    <subcellularLocation>
        <location evidence="1">Membrane</location>
        <topology evidence="1">Multi-pass membrane protein</topology>
    </subcellularLocation>
</comment>
<evidence type="ECO:0000256" key="4">
    <source>
        <dbReference type="ARBA" id="ARBA00023136"/>
    </source>
</evidence>
<keyword evidence="4 5" id="KW-0472">Membrane</keyword>
<sequence length="666" mass="71059">MSRILQLPKRILVGRPIRSELISDHLLPKKLALPVFCSDPLSSNAYATEEILLMLSLGGMALFHLTWWVAGAVILLLLVVVASYRQTCHAYPNGGGAYAVAGANLGRDASLVAASALLVDYVLTVAVSVAAGVANIVAAFPALVPHAVSVSVGLVVVLALMNLRGVRESGTIFAIPTYGFVISVFIMIAVGLARMAGGDTPTAESASYGIQPDHHASGLLLVALVLRAFASGCTALTGVEAVSNGVPHFKKPKSANAANTLSIMGGLTVTMFAGLTALALATHVHVVDNAARLIGAPEGYSQRTVIAQLGAAVFGGNSIFFYVVQVFTAAILVLAANTAFNGFPILASILGGDGYLPRQLHRRGDRLVFSNGIVILAALAGLLIWAFDASTTRLIQLYIIGVFVSFTLSQWGMVRHWTTRLDGSPSGAARRSMHRARIINGVGAVFTALVLVVVLITKFTHGAYIVVIAMPLLYLLMRGIHRHYSRIALETTPSASGVTLPARIHGVVLVSKLHEPTLRALAFARATRPTTLTAVTVRQNPEETDALVREWDLRGIPVPLKILNSPYRDITGPVLAYVKDIGTKSPRDVVCVFIPEYVVGHWWEQLLHNQSALRLKARLLFQPGVMVTNVPWQMGSAGPRTVEVNAVPVEASLDRADEQRTPVVSR</sequence>
<dbReference type="GO" id="GO:0022857">
    <property type="term" value="F:transmembrane transporter activity"/>
    <property type="evidence" value="ECO:0007669"/>
    <property type="project" value="InterPro"/>
</dbReference>
<keyword evidence="3 5" id="KW-1133">Transmembrane helix</keyword>
<keyword evidence="7" id="KW-1185">Reference proteome</keyword>
<feature type="transmembrane region" description="Helical" evidence="5">
    <location>
        <begin position="51"/>
        <end position="81"/>
    </location>
</feature>
<feature type="transmembrane region" description="Helical" evidence="5">
    <location>
        <begin position="435"/>
        <end position="456"/>
    </location>
</feature>
<evidence type="ECO:0000313" key="6">
    <source>
        <dbReference type="EMBL" id="TCO51250.1"/>
    </source>
</evidence>
<feature type="transmembrane region" description="Helical" evidence="5">
    <location>
        <begin position="216"/>
        <end position="239"/>
    </location>
</feature>
<proteinExistence type="predicted"/>
<comment type="caution">
    <text evidence="6">The sequence shown here is derived from an EMBL/GenBank/DDBJ whole genome shotgun (WGS) entry which is preliminary data.</text>
</comment>
<reference evidence="6 7" key="1">
    <citation type="journal article" date="2015" name="Stand. Genomic Sci.">
        <title>Genomic Encyclopedia of Bacterial and Archaeal Type Strains, Phase III: the genomes of soil and plant-associated and newly described type strains.</title>
        <authorList>
            <person name="Whitman W.B."/>
            <person name="Woyke T."/>
            <person name="Klenk H.P."/>
            <person name="Zhou Y."/>
            <person name="Lilburn T.G."/>
            <person name="Beck B.J."/>
            <person name="De Vos P."/>
            <person name="Vandamme P."/>
            <person name="Eisen J.A."/>
            <person name="Garrity G."/>
            <person name="Hugenholtz P."/>
            <person name="Kyrpides N.C."/>
        </authorList>
    </citation>
    <scope>NUCLEOTIDE SEQUENCE [LARGE SCALE GENOMIC DNA]</scope>
    <source>
        <strain evidence="6 7">VKM Ac-2541</strain>
    </source>
</reference>
<keyword evidence="2 5" id="KW-0812">Transmembrane</keyword>
<dbReference type="Proteomes" id="UP000295573">
    <property type="component" value="Unassembled WGS sequence"/>
</dbReference>
<feature type="transmembrane region" description="Helical" evidence="5">
    <location>
        <begin position="367"/>
        <end position="387"/>
    </location>
</feature>
<name>A0A4V2S594_9ACTN</name>
<feature type="transmembrane region" description="Helical" evidence="5">
    <location>
        <begin position="319"/>
        <end position="346"/>
    </location>
</feature>
<dbReference type="EMBL" id="SLWR01000001">
    <property type="protein sequence ID" value="TCO51250.1"/>
    <property type="molecule type" value="Genomic_DNA"/>
</dbReference>
<protein>
    <submittedName>
        <fullName evidence="6">Amino acid transporter</fullName>
    </submittedName>
</protein>
<dbReference type="RefSeq" id="WP_199236735.1">
    <property type="nucleotide sequence ID" value="NZ_SLWR01000001.1"/>
</dbReference>
<evidence type="ECO:0000256" key="2">
    <source>
        <dbReference type="ARBA" id="ARBA00022692"/>
    </source>
</evidence>
<evidence type="ECO:0000256" key="5">
    <source>
        <dbReference type="SAM" id="Phobius"/>
    </source>
</evidence>
<dbReference type="Pfam" id="PF13520">
    <property type="entry name" value="AA_permease_2"/>
    <property type="match status" value="1"/>
</dbReference>
<feature type="transmembrane region" description="Helical" evidence="5">
    <location>
        <begin position="260"/>
        <end position="281"/>
    </location>
</feature>
<accession>A0A4V2S594</accession>
<evidence type="ECO:0000256" key="1">
    <source>
        <dbReference type="ARBA" id="ARBA00004141"/>
    </source>
</evidence>
<gene>
    <name evidence="6" type="ORF">EV646_101233</name>
</gene>
<dbReference type="PANTHER" id="PTHR47704">
    <property type="entry name" value="POTASSIUM TRANSPORTER KIMA"/>
    <property type="match status" value="1"/>
</dbReference>
<feature type="transmembrane region" description="Helical" evidence="5">
    <location>
        <begin position="143"/>
        <end position="163"/>
    </location>
</feature>
<dbReference type="InterPro" id="IPR002293">
    <property type="entry name" value="AA/rel_permease1"/>
</dbReference>
<dbReference type="PANTHER" id="PTHR47704:SF1">
    <property type="entry name" value="POTASSIUM TRANSPORTER KIMA"/>
    <property type="match status" value="1"/>
</dbReference>
<dbReference type="InterPro" id="IPR053153">
    <property type="entry name" value="APC_K+_Transporter"/>
</dbReference>
<dbReference type="GO" id="GO:0016020">
    <property type="term" value="C:membrane"/>
    <property type="evidence" value="ECO:0007669"/>
    <property type="project" value="UniProtKB-SubCell"/>
</dbReference>
<evidence type="ECO:0000256" key="3">
    <source>
        <dbReference type="ARBA" id="ARBA00022989"/>
    </source>
</evidence>
<feature type="transmembrane region" description="Helical" evidence="5">
    <location>
        <begin position="175"/>
        <end position="196"/>
    </location>
</feature>
<organism evidence="6 7">
    <name type="scientific">Kribbella antiqua</name>
    <dbReference type="NCBI Taxonomy" id="2512217"/>
    <lineage>
        <taxon>Bacteria</taxon>
        <taxon>Bacillati</taxon>
        <taxon>Actinomycetota</taxon>
        <taxon>Actinomycetes</taxon>
        <taxon>Propionibacteriales</taxon>
        <taxon>Kribbellaceae</taxon>
        <taxon>Kribbella</taxon>
    </lineage>
</organism>
<evidence type="ECO:0000313" key="7">
    <source>
        <dbReference type="Proteomes" id="UP000295573"/>
    </source>
</evidence>
<feature type="transmembrane region" description="Helical" evidence="5">
    <location>
        <begin position="393"/>
        <end position="414"/>
    </location>
</feature>